<keyword evidence="2" id="KW-1185">Reference proteome</keyword>
<protein>
    <submittedName>
        <fullName evidence="3">Transmembrane protein CCDC163 isoform X1</fullName>
    </submittedName>
</protein>
<sequence>MSRGLSWSEQLDALLSATDGNVARIKQRLYPLGVSTSAGDLTGIRTSPHHLPPQSGVQAQKPWGLETPIVPERPSWAEAHSASSLWDEVTVLRSQLQSQAKVTEALRQAVQGLLEEREQQKYQICTLEASLRLLQKGPEQRVLLLEQRLEGLRRELQGLRSQVQEQAQTQIQTGPRKCSATSGLHQELQNERQLLWEESEIVWEELKLLRNQLSQHQELLLKQMAQGRQTQARGWKILKQLQSVQVGKGHALEAARTEAQDARQENDLLRTSVHVLQYELPLAATFAMSLSSSSSEVSLRDSSWEVLRKLGGDLQGNTLSKPEPSNFQLQAHSLEQKDLSFKDPKMLLSDL</sequence>
<organism evidence="2 3">
    <name type="scientific">Equus przewalskii</name>
    <name type="common">Przewalski's horse</name>
    <name type="synonym">Equus caballus przewalskii</name>
    <dbReference type="NCBI Taxonomy" id="9798"/>
    <lineage>
        <taxon>Eukaryota</taxon>
        <taxon>Metazoa</taxon>
        <taxon>Chordata</taxon>
        <taxon>Craniata</taxon>
        <taxon>Vertebrata</taxon>
        <taxon>Euteleostomi</taxon>
        <taxon>Mammalia</taxon>
        <taxon>Eutheria</taxon>
        <taxon>Laurasiatheria</taxon>
        <taxon>Perissodactyla</taxon>
        <taxon>Equidae</taxon>
        <taxon>Equus</taxon>
    </lineage>
</organism>
<evidence type="ECO:0000256" key="1">
    <source>
        <dbReference type="SAM" id="Coils"/>
    </source>
</evidence>
<name>A0ABM4NLR4_EQUPR</name>
<keyword evidence="1" id="KW-0175">Coiled coil</keyword>
<feature type="coiled-coil region" evidence="1">
    <location>
        <begin position="142"/>
        <end position="169"/>
    </location>
</feature>
<accession>A0ABM4NLR4</accession>
<proteinExistence type="predicted"/>
<dbReference type="InterPro" id="IPR039284">
    <property type="entry name" value="CCDC159/163"/>
</dbReference>
<keyword evidence="3" id="KW-0812">Transmembrane</keyword>
<gene>
    <name evidence="3" type="primary">CCDC163</name>
</gene>
<dbReference type="PANTHER" id="PTHR34533:SF2">
    <property type="entry name" value="COILED-COIL DOMAIN CONTAINING 163"/>
    <property type="match status" value="1"/>
</dbReference>
<reference evidence="3" key="2">
    <citation type="submission" date="2025-08" db="UniProtKB">
        <authorList>
            <consortium name="RefSeq"/>
        </authorList>
    </citation>
    <scope>IDENTIFICATION</scope>
    <source>
        <tissue evidence="3">Blood</tissue>
    </source>
</reference>
<dbReference type="Proteomes" id="UP001652662">
    <property type="component" value="Chromosome 2"/>
</dbReference>
<dbReference type="PANTHER" id="PTHR34533">
    <property type="entry name" value="TRANSMEMBRANE PROTEIN CCDC163"/>
    <property type="match status" value="1"/>
</dbReference>
<dbReference type="RefSeq" id="XP_070465890.1">
    <property type="nucleotide sequence ID" value="XM_070609789.1"/>
</dbReference>
<keyword evidence="3" id="KW-0472">Membrane</keyword>
<evidence type="ECO:0000313" key="3">
    <source>
        <dbReference type="RefSeq" id="XP_070465890.1"/>
    </source>
</evidence>
<evidence type="ECO:0000313" key="2">
    <source>
        <dbReference type="Proteomes" id="UP001652662"/>
    </source>
</evidence>
<dbReference type="GeneID" id="103551875"/>
<reference evidence="2" key="1">
    <citation type="submission" date="2025-05" db="UniProtKB">
        <authorList>
            <consortium name="RefSeq"/>
        </authorList>
    </citation>
    <scope>NUCLEOTIDE SEQUENCE [LARGE SCALE GENOMIC DNA]</scope>
</reference>